<dbReference type="EMBL" id="BQKV01000098">
    <property type="protein sequence ID" value="GJN65541.1"/>
    <property type="molecule type" value="Genomic_DNA"/>
</dbReference>
<accession>A0AA37J2N0</accession>
<dbReference type="AlphaFoldDB" id="A0AA37J2N0"/>
<dbReference type="RefSeq" id="WP_238317756.1">
    <property type="nucleotide sequence ID" value="NZ_BQKV01000098.1"/>
</dbReference>
<sequence>MLTIELCAALQTKFPIKIPAGLPCFACCGAVLDEPEQLREGTVVVGQAENFSQQCLYFMPEAGEPQGKNVIVYPVPELTLPIYREIYRLLEPERRLDRQLAQLDRAYLSGGLEQLILQAQEYLANPVMLVDQAFNALAMAPQRKLGIDSWDRLLQGEGVELGDLKQAQKVINHFSKKNITSPQIIPYQEADGRNVRRMIAAAVGTGQKTPCGGMEIIELERPFAPQDRQLAERICQLLCHHILRAPEPARVTRMEEQLLYDLLLYAPREREKLERRIRQLGSFQEDRFYFLAVLPLSKTSQRITSSNLRTLLTDEYPEGWCILTEEQLLLVLPALEPTDSEIKMAERLSKTGERMGQTFFLSMPVHSLFDLKQVWEFDTRAIQLADAWDDRPGCKRIADFFEQVFFKTLSQEAALSGFIHPMLWELKRYDEENNTDLLNTLCVFLSKNCDLNEASSLLYIHRNTLIYRLRRIEKILHTDLKDLGIRQVLSLGCKLMMYQ</sequence>
<evidence type="ECO:0000259" key="1">
    <source>
        <dbReference type="Pfam" id="PF13556"/>
    </source>
</evidence>
<dbReference type="Gene3D" id="1.10.10.2840">
    <property type="entry name" value="PucR C-terminal helix-turn-helix domain"/>
    <property type="match status" value="1"/>
</dbReference>
<dbReference type="InterPro" id="IPR051448">
    <property type="entry name" value="CdaR-like_regulators"/>
</dbReference>
<evidence type="ECO:0000313" key="3">
    <source>
        <dbReference type="Proteomes" id="UP001055185"/>
    </source>
</evidence>
<protein>
    <recommendedName>
        <fullName evidence="1">PucR C-terminal helix-turn-helix domain-containing protein</fullName>
    </recommendedName>
</protein>
<feature type="domain" description="PucR C-terminal helix-turn-helix" evidence="1">
    <location>
        <begin position="437"/>
        <end position="494"/>
    </location>
</feature>
<organism evidence="2 3">
    <name type="scientific">Faecalibacterium gallinarum</name>
    <dbReference type="NCBI Taxonomy" id="2903556"/>
    <lineage>
        <taxon>Bacteria</taxon>
        <taxon>Bacillati</taxon>
        <taxon>Bacillota</taxon>
        <taxon>Clostridia</taxon>
        <taxon>Eubacteriales</taxon>
        <taxon>Oscillospiraceae</taxon>
        <taxon>Faecalibacterium</taxon>
    </lineage>
</organism>
<proteinExistence type="predicted"/>
<name>A0AA37J2N0_9FIRM</name>
<reference evidence="2" key="1">
    <citation type="journal article" date="2022" name="Int. J. Syst. Evol. Microbiol.">
        <title>Genome-based, phenotypic and chemotaxonomic classification of Faecalibacterium strains: proposal of three novel species Faecalibacterium duncaniae sp. nov., Faecalibacterium hattorii sp. nov. and Faecalibacterium gallinarum sp. nov. .</title>
        <authorList>
            <person name="Sakamoto M."/>
            <person name="Sakurai N."/>
            <person name="Tanno H."/>
            <person name="Iino T."/>
            <person name="Ohkuma M."/>
            <person name="Endo A."/>
        </authorList>
    </citation>
    <scope>NUCLEOTIDE SEQUENCE</scope>
    <source>
        <strain evidence="2">JCM 17207</strain>
    </source>
</reference>
<dbReference type="PANTHER" id="PTHR33744:SF1">
    <property type="entry name" value="DNA-BINDING TRANSCRIPTIONAL ACTIVATOR ADER"/>
    <property type="match status" value="1"/>
</dbReference>
<dbReference type="InterPro" id="IPR042070">
    <property type="entry name" value="PucR_C-HTH_sf"/>
</dbReference>
<dbReference type="InterPro" id="IPR025736">
    <property type="entry name" value="PucR_C-HTH_dom"/>
</dbReference>
<keyword evidence="3" id="KW-1185">Reference proteome</keyword>
<dbReference type="Pfam" id="PF13556">
    <property type="entry name" value="HTH_30"/>
    <property type="match status" value="1"/>
</dbReference>
<dbReference type="PANTHER" id="PTHR33744">
    <property type="entry name" value="CARBOHYDRATE DIACID REGULATOR"/>
    <property type="match status" value="1"/>
</dbReference>
<comment type="caution">
    <text evidence="2">The sequence shown here is derived from an EMBL/GenBank/DDBJ whole genome shotgun (WGS) entry which is preliminary data.</text>
</comment>
<dbReference type="Proteomes" id="UP001055185">
    <property type="component" value="Unassembled WGS sequence"/>
</dbReference>
<evidence type="ECO:0000313" key="2">
    <source>
        <dbReference type="EMBL" id="GJN65541.1"/>
    </source>
</evidence>
<gene>
    <name evidence="2" type="ORF">JCM17207_21660</name>
</gene>